<reference evidence="2 3" key="1">
    <citation type="journal article" date="2022" name="DNA Res.">
        <title>Genome analysis of five recently described species of the CUG-Ser clade uncovers Candida theae as a new hybrid lineage with pathogenic potential in the Candida parapsilosis species complex.</title>
        <authorList>
            <person name="Mixao V."/>
            <person name="Del Olmo V."/>
            <person name="Hegedusova E."/>
            <person name="Saus E."/>
            <person name="Pryszcz L."/>
            <person name="Cillingova A."/>
            <person name="Nosek J."/>
            <person name="Gabaldon T."/>
        </authorList>
    </citation>
    <scope>NUCLEOTIDE SEQUENCE [LARGE SCALE GENOMIC DNA]</scope>
    <source>
        <strain evidence="2 3">CBS 12239</strain>
    </source>
</reference>
<evidence type="ECO:0000256" key="1">
    <source>
        <dbReference type="SAM" id="Phobius"/>
    </source>
</evidence>
<dbReference type="EMBL" id="JAIHNG010000164">
    <property type="protein sequence ID" value="KAI5949254.1"/>
    <property type="molecule type" value="Genomic_DNA"/>
</dbReference>
<comment type="caution">
    <text evidence="2">The sequence shown here is derived from an EMBL/GenBank/DDBJ whole genome shotgun (WGS) entry which is preliminary data.</text>
</comment>
<protein>
    <submittedName>
        <fullName evidence="2">Uncharacterized protein</fullName>
    </submittedName>
</protein>
<dbReference type="Proteomes" id="UP001204833">
    <property type="component" value="Unassembled WGS sequence"/>
</dbReference>
<evidence type="ECO:0000313" key="2">
    <source>
        <dbReference type="EMBL" id="KAI5949254.1"/>
    </source>
</evidence>
<organism evidence="2 3">
    <name type="scientific">Candida theae</name>
    <dbReference type="NCBI Taxonomy" id="1198502"/>
    <lineage>
        <taxon>Eukaryota</taxon>
        <taxon>Fungi</taxon>
        <taxon>Dikarya</taxon>
        <taxon>Ascomycota</taxon>
        <taxon>Saccharomycotina</taxon>
        <taxon>Pichiomycetes</taxon>
        <taxon>Debaryomycetaceae</taxon>
        <taxon>Candida/Lodderomyces clade</taxon>
        <taxon>Candida</taxon>
    </lineage>
</organism>
<dbReference type="RefSeq" id="XP_051606764.1">
    <property type="nucleotide sequence ID" value="XM_051754406.1"/>
</dbReference>
<accession>A0AAD5FWH6</accession>
<proteinExistence type="predicted"/>
<dbReference type="GeneID" id="76152897"/>
<keyword evidence="3" id="KW-1185">Reference proteome</keyword>
<gene>
    <name evidence="2" type="ORF">KGF57_004853</name>
</gene>
<evidence type="ECO:0000313" key="3">
    <source>
        <dbReference type="Proteomes" id="UP001204833"/>
    </source>
</evidence>
<keyword evidence="1" id="KW-0812">Transmembrane</keyword>
<keyword evidence="1" id="KW-0472">Membrane</keyword>
<name>A0AAD5FWH6_9ASCO</name>
<keyword evidence="1" id="KW-1133">Transmembrane helix</keyword>
<dbReference type="AlphaFoldDB" id="A0AAD5FWH6"/>
<feature type="transmembrane region" description="Helical" evidence="1">
    <location>
        <begin position="29"/>
        <end position="50"/>
    </location>
</feature>
<sequence>MVAAAGLAGSFWVNSCANTAAVATPGCWYAAAGICVVGGIGTALTAAAGANLGNAKRDNAVGGVYRHGYLGKYHLDEHLKTIILNQVNDALLSIPGVSDVRSFHIADLDARSFGDKRDVTVDDTTANANVIIWTSIHGNHAALYTSGVKNITDFAHYIRHSQPVPANTETTDRYHNSTSVVNKRVRRGQNYFDVNYVGIGITPTTT</sequence>